<comment type="similarity">
    <text evidence="8">Belongs to the peptidase M28 family. M28E subfamily.</text>
</comment>
<evidence type="ECO:0000256" key="1">
    <source>
        <dbReference type="ARBA" id="ARBA00001947"/>
    </source>
</evidence>
<dbReference type="OMA" id="FTHSWNQ"/>
<dbReference type="Proteomes" id="UP000070444">
    <property type="component" value="Unassembled WGS sequence"/>
</dbReference>
<evidence type="ECO:0000259" key="10">
    <source>
        <dbReference type="Pfam" id="PF04389"/>
    </source>
</evidence>
<dbReference type="AlphaFoldDB" id="A0A137P0T7"/>
<evidence type="ECO:0000256" key="4">
    <source>
        <dbReference type="ARBA" id="ARBA00022723"/>
    </source>
</evidence>
<accession>A0A137P0T7</accession>
<dbReference type="SUPFAM" id="SSF53187">
    <property type="entry name" value="Zn-dependent exopeptidases"/>
    <property type="match status" value="1"/>
</dbReference>
<dbReference type="InterPro" id="IPR045175">
    <property type="entry name" value="M28_fam"/>
</dbReference>
<evidence type="ECO:0000313" key="11">
    <source>
        <dbReference type="EMBL" id="KXN68647.1"/>
    </source>
</evidence>
<keyword evidence="5 9" id="KW-0732">Signal</keyword>
<evidence type="ECO:0000256" key="9">
    <source>
        <dbReference type="RuleBase" id="RU361240"/>
    </source>
</evidence>
<feature type="signal peptide" evidence="9">
    <location>
        <begin position="1"/>
        <end position="18"/>
    </location>
</feature>
<feature type="domain" description="Peptidase M28" evidence="10">
    <location>
        <begin position="155"/>
        <end position="352"/>
    </location>
</feature>
<name>A0A137P0T7_CONC2</name>
<dbReference type="GO" id="GO:0004177">
    <property type="term" value="F:aminopeptidase activity"/>
    <property type="evidence" value="ECO:0007669"/>
    <property type="project" value="UniProtKB-KW"/>
</dbReference>
<dbReference type="InterPro" id="IPR007484">
    <property type="entry name" value="Peptidase_M28"/>
</dbReference>
<dbReference type="OrthoDB" id="2214at2759"/>
<comment type="cofactor">
    <cofactor evidence="1">
        <name>Zn(2+)</name>
        <dbReference type="ChEBI" id="CHEBI:29105"/>
    </cofactor>
</comment>
<dbReference type="GO" id="GO:0008235">
    <property type="term" value="F:metalloexopeptidase activity"/>
    <property type="evidence" value="ECO:0007669"/>
    <property type="project" value="InterPro"/>
</dbReference>
<dbReference type="EC" id="3.4.-.-" evidence="9"/>
<dbReference type="Gene3D" id="3.40.630.10">
    <property type="entry name" value="Zn peptidases"/>
    <property type="match status" value="1"/>
</dbReference>
<keyword evidence="7 9" id="KW-0862">Zinc</keyword>
<gene>
    <name evidence="11" type="ORF">CONCODRAFT_18857</name>
</gene>
<dbReference type="PANTHER" id="PTHR12147">
    <property type="entry name" value="METALLOPEPTIDASE M28 FAMILY MEMBER"/>
    <property type="match status" value="1"/>
</dbReference>
<organism evidence="11 12">
    <name type="scientific">Conidiobolus coronatus (strain ATCC 28846 / CBS 209.66 / NRRL 28638)</name>
    <name type="common">Delacroixia coronata</name>
    <dbReference type="NCBI Taxonomy" id="796925"/>
    <lineage>
        <taxon>Eukaryota</taxon>
        <taxon>Fungi</taxon>
        <taxon>Fungi incertae sedis</taxon>
        <taxon>Zoopagomycota</taxon>
        <taxon>Entomophthoromycotina</taxon>
        <taxon>Entomophthoromycetes</taxon>
        <taxon>Entomophthorales</taxon>
        <taxon>Ancylistaceae</taxon>
        <taxon>Conidiobolus</taxon>
    </lineage>
</organism>
<proteinExistence type="inferred from homology"/>
<evidence type="ECO:0000256" key="5">
    <source>
        <dbReference type="ARBA" id="ARBA00022729"/>
    </source>
</evidence>
<evidence type="ECO:0000256" key="7">
    <source>
        <dbReference type="ARBA" id="ARBA00022833"/>
    </source>
</evidence>
<keyword evidence="3 9" id="KW-0645">Protease</keyword>
<dbReference type="GO" id="GO:0046872">
    <property type="term" value="F:metal ion binding"/>
    <property type="evidence" value="ECO:0007669"/>
    <property type="project" value="UniProtKB-KW"/>
</dbReference>
<evidence type="ECO:0000256" key="8">
    <source>
        <dbReference type="ARBA" id="ARBA00043962"/>
    </source>
</evidence>
<evidence type="ECO:0000313" key="12">
    <source>
        <dbReference type="Proteomes" id="UP000070444"/>
    </source>
</evidence>
<dbReference type="EMBL" id="KQ964566">
    <property type="protein sequence ID" value="KXN68647.1"/>
    <property type="molecule type" value="Genomic_DNA"/>
</dbReference>
<keyword evidence="2" id="KW-0031">Aminopeptidase</keyword>
<keyword evidence="4 9" id="KW-0479">Metal-binding</keyword>
<feature type="chain" id="PRO_5007230184" description="Peptide hydrolase" evidence="9">
    <location>
        <begin position="19"/>
        <end position="362"/>
    </location>
</feature>
<dbReference type="GO" id="GO:0006508">
    <property type="term" value="P:proteolysis"/>
    <property type="evidence" value="ECO:0007669"/>
    <property type="project" value="UniProtKB-KW"/>
</dbReference>
<dbReference type="STRING" id="796925.A0A137P0T7"/>
<protein>
    <recommendedName>
        <fullName evidence="9">Peptide hydrolase</fullName>
        <ecNumber evidence="9">3.4.-.-</ecNumber>
    </recommendedName>
</protein>
<sequence length="362" mass="40166">MKFIYCLLNLLATSFISAGDVSIGELRLVQTSENEAARWIGEKEFLKLILDGTHFIDKTDDLPESRSSAKIVDNFNVPTQIKYKAQTQSAQSKLDPTRAKSFLTKLSNFHTRYYSTQTGLQAAQYIRDHAKSILANYNGVSTVEEFKHSWLQPSIIARVAGTKYPNEIVVLGAHLDSINKYNPTTGRSPGADDDGTGSTLLFEVLQSLVSSGFKPQRTIEFQWYAAEEVGLKGSRAIAQNYKQNGKNVVGMLQSDMVGYKAAGVNTLRVITDFTDPTLTGFLKTLIGAYSKYAVKTDTCGYACSDHASYKENGYRSSMLFETVLARGYHTEKDVIEDVDFDYLNEFCKVATAFAVEMAEPSN</sequence>
<evidence type="ECO:0000256" key="3">
    <source>
        <dbReference type="ARBA" id="ARBA00022670"/>
    </source>
</evidence>
<dbReference type="Pfam" id="PF04389">
    <property type="entry name" value="Peptidase_M28"/>
    <property type="match status" value="1"/>
</dbReference>
<evidence type="ECO:0000256" key="2">
    <source>
        <dbReference type="ARBA" id="ARBA00022438"/>
    </source>
</evidence>
<dbReference type="PANTHER" id="PTHR12147:SF56">
    <property type="entry name" value="AMINOPEPTIDASE YDR415C-RELATED"/>
    <property type="match status" value="1"/>
</dbReference>
<keyword evidence="12" id="KW-1185">Reference proteome</keyword>
<reference evidence="11 12" key="1">
    <citation type="journal article" date="2015" name="Genome Biol. Evol.">
        <title>Phylogenomic analyses indicate that early fungi evolved digesting cell walls of algal ancestors of land plants.</title>
        <authorList>
            <person name="Chang Y."/>
            <person name="Wang S."/>
            <person name="Sekimoto S."/>
            <person name="Aerts A.L."/>
            <person name="Choi C."/>
            <person name="Clum A."/>
            <person name="LaButti K.M."/>
            <person name="Lindquist E.A."/>
            <person name="Yee Ngan C."/>
            <person name="Ohm R.A."/>
            <person name="Salamov A.A."/>
            <person name="Grigoriev I.V."/>
            <person name="Spatafora J.W."/>
            <person name="Berbee M.L."/>
        </authorList>
    </citation>
    <scope>NUCLEOTIDE SEQUENCE [LARGE SCALE GENOMIC DNA]</scope>
    <source>
        <strain evidence="11 12">NRRL 28638</strain>
    </source>
</reference>
<evidence type="ECO:0000256" key="6">
    <source>
        <dbReference type="ARBA" id="ARBA00022801"/>
    </source>
</evidence>
<keyword evidence="6 9" id="KW-0378">Hydrolase</keyword>